<dbReference type="GeneID" id="101855482"/>
<protein>
    <submittedName>
        <fullName evidence="2">Uncharacterized protein LOC101855482</fullName>
    </submittedName>
</protein>
<gene>
    <name evidence="2" type="primary">LOC101855482</name>
</gene>
<reference evidence="2" key="1">
    <citation type="submission" date="2025-08" db="UniProtKB">
        <authorList>
            <consortium name="RefSeq"/>
        </authorList>
    </citation>
    <scope>IDENTIFICATION</scope>
</reference>
<accession>A0ABM0JKQ2</accession>
<keyword evidence="1" id="KW-1185">Reference proteome</keyword>
<sequence length="446" mass="48596">MPFASDVRGCFCCGPSQSFPRNSHLAMQGPPFSLNLTASGPGPVLSHSMAPANDPMALGPVFEQIDISGAASNAMLSSLDIPQTDNALSSVVRPSQEMCEHEDDEQVFVSPSGPQIEQVAIGNNLGQFSFRFLQDRQLGCKVPSGNGVPGDIKPLLSSSAPGETILSRNFDRRLGRGNGAGECSSEGGDMDLDSALDELGMLSTITNSRKQYLLETRSQASIKKREQRLRTKSESSPNLSNLGRPNGYCILQVDTTYVTGMSSTPSPAGLVSSVHNSTDGMPIKSHPFRADCWRDPEVLENSAAARRRRSVPRMSRMRKDRYRRSRCPYKIPNRLCSSMQESDFGPDYFDSCTSPFSSPSIPSEPGVDALSHRLADAQLGSQSKSNTASPVKPVQEVRLVRSISAENLLPVRRRLERDLDLQRQESSRADESLDVMASQLTNLHMS</sequence>
<name>A0ABM0JKQ2_APLCA</name>
<evidence type="ECO:0000313" key="1">
    <source>
        <dbReference type="Proteomes" id="UP000694888"/>
    </source>
</evidence>
<dbReference type="Proteomes" id="UP000694888">
    <property type="component" value="Unplaced"/>
</dbReference>
<dbReference type="RefSeq" id="XP_005095992.1">
    <property type="nucleotide sequence ID" value="XM_005095935.3"/>
</dbReference>
<organism evidence="1 2">
    <name type="scientific">Aplysia californica</name>
    <name type="common">California sea hare</name>
    <dbReference type="NCBI Taxonomy" id="6500"/>
    <lineage>
        <taxon>Eukaryota</taxon>
        <taxon>Metazoa</taxon>
        <taxon>Spiralia</taxon>
        <taxon>Lophotrochozoa</taxon>
        <taxon>Mollusca</taxon>
        <taxon>Gastropoda</taxon>
        <taxon>Heterobranchia</taxon>
        <taxon>Euthyneura</taxon>
        <taxon>Tectipleura</taxon>
        <taxon>Aplysiida</taxon>
        <taxon>Aplysioidea</taxon>
        <taxon>Aplysiidae</taxon>
        <taxon>Aplysia</taxon>
    </lineage>
</organism>
<proteinExistence type="predicted"/>
<evidence type="ECO:0000313" key="2">
    <source>
        <dbReference type="RefSeq" id="XP_005095992.1"/>
    </source>
</evidence>